<sequence>MYGPLFSTALLWQKWAFGAAQMMMASSSVIQIRVLQMSLGTMRPEEATRMVFEKSSALAKATEMAGRALAANKGPAEASLAGLAPYTRATRANAKRLSRRSSRPK</sequence>
<evidence type="ECO:0000313" key="2">
    <source>
        <dbReference type="Proteomes" id="UP000249165"/>
    </source>
</evidence>
<reference evidence="1 2" key="1">
    <citation type="submission" date="2018-06" db="EMBL/GenBank/DDBJ databases">
        <title>Genomic Encyclopedia of Archaeal and Bacterial Type Strains, Phase II (KMG-II): from individual species to whole genera.</title>
        <authorList>
            <person name="Goeker M."/>
        </authorList>
    </citation>
    <scope>NUCLEOTIDE SEQUENCE [LARGE SCALE GENOMIC DNA]</scope>
    <source>
        <strain evidence="1 2">DSM 22011</strain>
    </source>
</reference>
<name>A0A327YGP9_9RHOB</name>
<dbReference type="Proteomes" id="UP000249165">
    <property type="component" value="Unassembled WGS sequence"/>
</dbReference>
<dbReference type="EMBL" id="QLMG01000008">
    <property type="protein sequence ID" value="RAK19681.1"/>
    <property type="molecule type" value="Genomic_DNA"/>
</dbReference>
<dbReference type="AlphaFoldDB" id="A0A327YGP9"/>
<proteinExistence type="predicted"/>
<gene>
    <name evidence="1" type="ORF">ATI53_100863</name>
</gene>
<evidence type="ECO:0000313" key="1">
    <source>
        <dbReference type="EMBL" id="RAK19681.1"/>
    </source>
</evidence>
<protein>
    <recommendedName>
        <fullName evidence="3">Antifreeze protein</fullName>
    </recommendedName>
</protein>
<keyword evidence="2" id="KW-1185">Reference proteome</keyword>
<comment type="caution">
    <text evidence="1">The sequence shown here is derived from an EMBL/GenBank/DDBJ whole genome shotgun (WGS) entry which is preliminary data.</text>
</comment>
<evidence type="ECO:0008006" key="3">
    <source>
        <dbReference type="Google" id="ProtNLM"/>
    </source>
</evidence>
<organism evidence="1 2">
    <name type="scientific">Salipiger aestuarii</name>
    <dbReference type="NCBI Taxonomy" id="568098"/>
    <lineage>
        <taxon>Bacteria</taxon>
        <taxon>Pseudomonadati</taxon>
        <taxon>Pseudomonadota</taxon>
        <taxon>Alphaproteobacteria</taxon>
        <taxon>Rhodobacterales</taxon>
        <taxon>Roseobacteraceae</taxon>
        <taxon>Salipiger</taxon>
    </lineage>
</organism>
<accession>A0A327YGP9</accession>
<dbReference type="OrthoDB" id="6167549at2"/>
<dbReference type="RefSeq" id="WP_009504776.1">
    <property type="nucleotide sequence ID" value="NZ_LIGK01000008.1"/>
</dbReference>